<dbReference type="Proteomes" id="UP000077066">
    <property type="component" value="Unassembled WGS sequence"/>
</dbReference>
<accession>A0A166C859</accession>
<evidence type="ECO:0008006" key="3">
    <source>
        <dbReference type="Google" id="ProtNLM"/>
    </source>
</evidence>
<gene>
    <name evidence="1" type="ORF">MBFIL_12370</name>
</gene>
<organism evidence="1 2">
    <name type="scientific">Methanobrevibacter filiformis</name>
    <dbReference type="NCBI Taxonomy" id="55758"/>
    <lineage>
        <taxon>Archaea</taxon>
        <taxon>Methanobacteriati</taxon>
        <taxon>Methanobacteriota</taxon>
        <taxon>Methanomada group</taxon>
        <taxon>Methanobacteria</taxon>
        <taxon>Methanobacteriales</taxon>
        <taxon>Methanobacteriaceae</taxon>
        <taxon>Methanobrevibacter</taxon>
    </lineage>
</organism>
<name>A0A166C859_9EURY</name>
<dbReference type="PATRIC" id="fig|55758.3.peg.1416"/>
<dbReference type="EMBL" id="LWMT01000235">
    <property type="protein sequence ID" value="KZX12107.1"/>
    <property type="molecule type" value="Genomic_DNA"/>
</dbReference>
<evidence type="ECO:0000313" key="1">
    <source>
        <dbReference type="EMBL" id="KZX12107.1"/>
    </source>
</evidence>
<comment type="caution">
    <text evidence="1">The sequence shown here is derived from an EMBL/GenBank/DDBJ whole genome shotgun (WGS) entry which is preliminary data.</text>
</comment>
<proteinExistence type="predicted"/>
<reference evidence="1 2" key="1">
    <citation type="submission" date="2016-04" db="EMBL/GenBank/DDBJ databases">
        <title>Genome sequence of Methanobrevibacter filiformis DSM 11501.</title>
        <authorList>
            <person name="Poehlein A."/>
            <person name="Seedorf H."/>
            <person name="Daniel R."/>
        </authorList>
    </citation>
    <scope>NUCLEOTIDE SEQUENCE [LARGE SCALE GENOMIC DNA]</scope>
    <source>
        <strain evidence="1 2">DSM 11501</strain>
    </source>
</reference>
<evidence type="ECO:0000313" key="2">
    <source>
        <dbReference type="Proteomes" id="UP000077066"/>
    </source>
</evidence>
<protein>
    <recommendedName>
        <fullName evidence="3">PIN domain-containing protein</fullName>
    </recommendedName>
</protein>
<keyword evidence="2" id="KW-1185">Reference proteome</keyword>
<sequence length="33" mass="3811">MIFLDANFLINLYVKSNNDHARAKEIYGSLNII</sequence>
<dbReference type="AlphaFoldDB" id="A0A166C859"/>